<gene>
    <name evidence="2" type="ORF">KTS45_01175</name>
</gene>
<comment type="caution">
    <text evidence="2">The sequence shown here is derived from an EMBL/GenBank/DDBJ whole genome shotgun (WGS) entry which is preliminary data.</text>
</comment>
<evidence type="ECO:0000313" key="2">
    <source>
        <dbReference type="EMBL" id="MBV0922801.1"/>
    </source>
</evidence>
<evidence type="ECO:0000259" key="1">
    <source>
        <dbReference type="Pfam" id="PF02254"/>
    </source>
</evidence>
<proteinExistence type="predicted"/>
<evidence type="ECO:0000313" key="3">
    <source>
        <dbReference type="Proteomes" id="UP000766550"/>
    </source>
</evidence>
<dbReference type="OrthoDB" id="239950at2157"/>
<organism evidence="2 3">
    <name type="scientific">Haloarcula limicola</name>
    <dbReference type="NCBI Taxonomy" id="1429915"/>
    <lineage>
        <taxon>Archaea</taxon>
        <taxon>Methanobacteriati</taxon>
        <taxon>Methanobacteriota</taxon>
        <taxon>Stenosarchaea group</taxon>
        <taxon>Halobacteria</taxon>
        <taxon>Halobacteriales</taxon>
        <taxon>Haloarculaceae</taxon>
        <taxon>Haloarcula</taxon>
    </lineage>
</organism>
<dbReference type="InterPro" id="IPR036291">
    <property type="entry name" value="NAD(P)-bd_dom_sf"/>
</dbReference>
<keyword evidence="3" id="KW-1185">Reference proteome</keyword>
<sequence length="152" mass="16237">MTRRTILRDTLARTAGPPTLLVVSDSHAGSMLASAFEPTADVRLVTDHRSAAGQLPDGVQVTVGDVTSLETLADAVDADAAVVALRRDRQAVLVTQLLRTHFDLETVVAVLNDPQRREAVADIATTVVCGSTLLATELRREIERSLPAFEPA</sequence>
<dbReference type="Proteomes" id="UP000766550">
    <property type="component" value="Unassembled WGS sequence"/>
</dbReference>
<protein>
    <submittedName>
        <fullName evidence="2">NAD-binding protein</fullName>
    </submittedName>
</protein>
<dbReference type="RefSeq" id="WP_162315975.1">
    <property type="nucleotide sequence ID" value="NZ_JAHQXF010000001.1"/>
</dbReference>
<reference evidence="2 3" key="1">
    <citation type="submission" date="2021-06" db="EMBL/GenBank/DDBJ databases">
        <title>New haloarchaea isolates fom saline soil.</title>
        <authorList>
            <person name="Duran-Viseras A."/>
            <person name="Sanchez-Porro C.S."/>
            <person name="Ventosa A."/>
        </authorList>
    </citation>
    <scope>NUCLEOTIDE SEQUENCE [LARGE SCALE GENOMIC DNA]</scope>
    <source>
        <strain evidence="2 3">JCM 183640</strain>
    </source>
</reference>
<dbReference type="EMBL" id="JAHQXF010000001">
    <property type="protein sequence ID" value="MBV0922801.1"/>
    <property type="molecule type" value="Genomic_DNA"/>
</dbReference>
<dbReference type="GO" id="GO:0006813">
    <property type="term" value="P:potassium ion transport"/>
    <property type="evidence" value="ECO:0007669"/>
    <property type="project" value="InterPro"/>
</dbReference>
<dbReference type="AlphaFoldDB" id="A0A8J7Y643"/>
<accession>A0A8J7Y643</accession>
<feature type="domain" description="RCK N-terminal" evidence="1">
    <location>
        <begin position="27"/>
        <end position="124"/>
    </location>
</feature>
<dbReference type="Gene3D" id="3.40.50.720">
    <property type="entry name" value="NAD(P)-binding Rossmann-like Domain"/>
    <property type="match status" value="1"/>
</dbReference>
<dbReference type="SUPFAM" id="SSF51735">
    <property type="entry name" value="NAD(P)-binding Rossmann-fold domains"/>
    <property type="match status" value="1"/>
</dbReference>
<dbReference type="InterPro" id="IPR003148">
    <property type="entry name" value="RCK_N"/>
</dbReference>
<dbReference type="Pfam" id="PF02254">
    <property type="entry name" value="TrkA_N"/>
    <property type="match status" value="1"/>
</dbReference>
<name>A0A8J7Y643_9EURY</name>